<reference evidence="1" key="1">
    <citation type="submission" date="2019-08" db="EMBL/GenBank/DDBJ databases">
        <authorList>
            <person name="Kucharzyk K."/>
            <person name="Murdoch R.W."/>
            <person name="Higgins S."/>
            <person name="Loffler F."/>
        </authorList>
    </citation>
    <scope>NUCLEOTIDE SEQUENCE</scope>
</reference>
<dbReference type="AlphaFoldDB" id="A0A645G1A2"/>
<evidence type="ECO:0000313" key="1">
    <source>
        <dbReference type="EMBL" id="MPN19936.1"/>
    </source>
</evidence>
<name>A0A645G1A2_9ZZZZ</name>
<proteinExistence type="predicted"/>
<accession>A0A645G1A2</accession>
<comment type="caution">
    <text evidence="1">The sequence shown here is derived from an EMBL/GenBank/DDBJ whole genome shotgun (WGS) entry which is preliminary data.</text>
</comment>
<dbReference type="EMBL" id="VSSQ01067565">
    <property type="protein sequence ID" value="MPN19936.1"/>
    <property type="molecule type" value="Genomic_DNA"/>
</dbReference>
<gene>
    <name evidence="1" type="ORF">SDC9_167311</name>
</gene>
<organism evidence="1">
    <name type="scientific">bioreactor metagenome</name>
    <dbReference type="NCBI Taxonomy" id="1076179"/>
    <lineage>
        <taxon>unclassified sequences</taxon>
        <taxon>metagenomes</taxon>
        <taxon>ecological metagenomes</taxon>
    </lineage>
</organism>
<protein>
    <submittedName>
        <fullName evidence="1">Uncharacterized protein</fullName>
    </submittedName>
</protein>
<sequence length="44" mass="5104">MCDSAGVISAYHYVMERLNLLSKVKADDLDIRKTRIQESFEEID</sequence>